<dbReference type="OrthoDB" id="9890280at2759"/>
<dbReference type="PRINTS" id="PR00320">
    <property type="entry name" value="GPROTEINBRPT"/>
</dbReference>
<dbReference type="Pfam" id="PF00400">
    <property type="entry name" value="WD40"/>
    <property type="match status" value="5"/>
</dbReference>
<evidence type="ECO:0000256" key="2">
    <source>
        <dbReference type="ARBA" id="ARBA00022737"/>
    </source>
</evidence>
<dbReference type="AlphaFoldDB" id="X6M0R5"/>
<protein>
    <submittedName>
        <fullName evidence="4">WD-40 repeat protein</fullName>
    </submittedName>
</protein>
<feature type="repeat" description="WD" evidence="3">
    <location>
        <begin position="43"/>
        <end position="75"/>
    </location>
</feature>
<evidence type="ECO:0000256" key="1">
    <source>
        <dbReference type="ARBA" id="ARBA00022574"/>
    </source>
</evidence>
<evidence type="ECO:0000313" key="4">
    <source>
        <dbReference type="EMBL" id="ETO07449.1"/>
    </source>
</evidence>
<keyword evidence="2" id="KW-0677">Repeat</keyword>
<dbReference type="InterPro" id="IPR015943">
    <property type="entry name" value="WD40/YVTN_repeat-like_dom_sf"/>
</dbReference>
<dbReference type="InterPro" id="IPR036322">
    <property type="entry name" value="WD40_repeat_dom_sf"/>
</dbReference>
<dbReference type="PANTHER" id="PTHR22847">
    <property type="entry name" value="WD40 REPEAT PROTEIN"/>
    <property type="match status" value="1"/>
</dbReference>
<proteinExistence type="predicted"/>
<dbReference type="PROSITE" id="PS50082">
    <property type="entry name" value="WD_REPEATS_2"/>
    <property type="match status" value="3"/>
</dbReference>
<dbReference type="SUPFAM" id="SSF50978">
    <property type="entry name" value="WD40 repeat-like"/>
    <property type="match status" value="1"/>
</dbReference>
<keyword evidence="5" id="KW-1185">Reference proteome</keyword>
<comment type="caution">
    <text evidence="4">The sequence shown here is derived from an EMBL/GenBank/DDBJ whole genome shotgun (WGS) entry which is preliminary data.</text>
</comment>
<reference evidence="4 5" key="1">
    <citation type="journal article" date="2013" name="Curr. Biol.">
        <title>The Genome of the Foraminiferan Reticulomyxa filosa.</title>
        <authorList>
            <person name="Glockner G."/>
            <person name="Hulsmann N."/>
            <person name="Schleicher M."/>
            <person name="Noegel A.A."/>
            <person name="Eichinger L."/>
            <person name="Gallinger C."/>
            <person name="Pawlowski J."/>
            <person name="Sierra R."/>
            <person name="Euteneuer U."/>
            <person name="Pillet L."/>
            <person name="Moustafa A."/>
            <person name="Platzer M."/>
            <person name="Groth M."/>
            <person name="Szafranski K."/>
            <person name="Schliwa M."/>
        </authorList>
    </citation>
    <scope>NUCLEOTIDE SEQUENCE [LARGE SCALE GENOMIC DNA]</scope>
</reference>
<organism evidence="4 5">
    <name type="scientific">Reticulomyxa filosa</name>
    <dbReference type="NCBI Taxonomy" id="46433"/>
    <lineage>
        <taxon>Eukaryota</taxon>
        <taxon>Sar</taxon>
        <taxon>Rhizaria</taxon>
        <taxon>Retaria</taxon>
        <taxon>Foraminifera</taxon>
        <taxon>Monothalamids</taxon>
        <taxon>Reticulomyxidae</taxon>
        <taxon>Reticulomyxa</taxon>
    </lineage>
</organism>
<dbReference type="InterPro" id="IPR001680">
    <property type="entry name" value="WD40_rpt"/>
</dbReference>
<name>X6M0R5_RETFI</name>
<feature type="repeat" description="WD" evidence="3">
    <location>
        <begin position="115"/>
        <end position="144"/>
    </location>
</feature>
<gene>
    <name evidence="4" type="ORF">RFI_29938</name>
</gene>
<dbReference type="PANTHER" id="PTHR22847:SF637">
    <property type="entry name" value="WD REPEAT DOMAIN 5B"/>
    <property type="match status" value="1"/>
</dbReference>
<dbReference type="CDD" id="cd00200">
    <property type="entry name" value="WD40"/>
    <property type="match status" value="1"/>
</dbReference>
<dbReference type="InterPro" id="IPR019775">
    <property type="entry name" value="WD40_repeat_CS"/>
</dbReference>
<dbReference type="PROSITE" id="PS00678">
    <property type="entry name" value="WD_REPEATS_1"/>
    <property type="match status" value="3"/>
</dbReference>
<dbReference type="SMART" id="SM00320">
    <property type="entry name" value="WD40"/>
    <property type="match status" value="4"/>
</dbReference>
<dbReference type="EMBL" id="ASPP01026154">
    <property type="protein sequence ID" value="ETO07449.1"/>
    <property type="molecule type" value="Genomic_DNA"/>
</dbReference>
<dbReference type="PROSITE" id="PS50294">
    <property type="entry name" value="WD_REPEATS_REGION"/>
    <property type="match status" value="2"/>
</dbReference>
<feature type="repeat" description="WD" evidence="3">
    <location>
        <begin position="76"/>
        <end position="117"/>
    </location>
</feature>
<evidence type="ECO:0000256" key="3">
    <source>
        <dbReference type="PROSITE-ProRule" id="PRU00221"/>
    </source>
</evidence>
<dbReference type="GO" id="GO:1990234">
    <property type="term" value="C:transferase complex"/>
    <property type="evidence" value="ECO:0007669"/>
    <property type="project" value="UniProtKB-ARBA"/>
</dbReference>
<feature type="non-terminal residue" evidence="4">
    <location>
        <position position="1"/>
    </location>
</feature>
<evidence type="ECO:0000313" key="5">
    <source>
        <dbReference type="Proteomes" id="UP000023152"/>
    </source>
</evidence>
<dbReference type="Gene3D" id="2.130.10.10">
    <property type="entry name" value="YVTN repeat-like/Quinoprotein amine dehydrogenase"/>
    <property type="match status" value="2"/>
</dbReference>
<sequence length="236" mass="26964">AKFKLEKILKGHTGIVTSVQFLPNGHEIFEYGIFYQENKPGHSVKYLPTRNMLVSCSEDRTIRLWDIASGKEFRKFEGHSNVVSNVDISPDGGNILSCSFDETIRIWNINSNAQYSPDGQMIVSASYDNTIGIWDVQSGRRLKTLEGHSDFVLCAIFSPSEESICIWDIQTRRKIQELYVSFGLMAVTKQFKYGDEIIDLKKGYYIIFYLTNVKSFSLLKTANINSSFQKNKKINK</sequence>
<accession>X6M0R5</accession>
<keyword evidence="1 3" id="KW-0853">WD repeat</keyword>
<dbReference type="InterPro" id="IPR020472">
    <property type="entry name" value="WD40_PAC1"/>
</dbReference>
<dbReference type="Proteomes" id="UP000023152">
    <property type="component" value="Unassembled WGS sequence"/>
</dbReference>